<keyword evidence="2" id="KW-1133">Transmembrane helix</keyword>
<dbReference type="EMBL" id="AAHNFW010000043">
    <property type="protein sequence ID" value="EBY1553889.1"/>
    <property type="molecule type" value="Genomic_DNA"/>
</dbReference>
<sequence>MCRQICRKTRWLLFYRGGNMLNETNYEKDVHQNGFTLIETIVVLIIAVMMIGVGATTYSNYSENLKAKKTAEEIKTIGYAYKTYLSSNRLDIINSCLSVLKDGNKQVLDNNLEISGLNVDSCRLHMKNLQTGLANYVPAGVRIPEKNPYKQTYFGYGQVKINRNDTAKSVTTPLIVANPSNKTSQSKLEYLTGAKIAQLADPSTGFTYEKNGNVEIGGNVLFNFDKINQMAQNNLSAGAIFYTGGSLGVESELGYLDQQTADRRYLLRDEVQGHPEYNQMNTDLEMQENMVITQGGVAIQPTNRVKEGNECSVKDGDEEHLIKRSVDGYLVQCKNFTGRTMLQETGLSFVTLSNPGDNKTFKFYYWQDSGGNIFDIPQYENVNFQTGKKLLWSYVAPQSVPDSMIYVLSKDRKYFQKDTGNKQRLGIHVPAWYPYGNITVCPIIFKKDDTQFVYPDFPAGQPTAALLYNIFQNPESSSVIYKTEPNTTCFQMGPGESRGIYGYVHSVAIRFKGNIVPAFFRKFEMNGECGGTGDMTGPQE</sequence>
<dbReference type="SUPFAM" id="SSF54523">
    <property type="entry name" value="Pili subunits"/>
    <property type="match status" value="1"/>
</dbReference>
<evidence type="ECO:0000313" key="3">
    <source>
        <dbReference type="EMBL" id="EBY1553889.1"/>
    </source>
</evidence>
<dbReference type="NCBIfam" id="TIGR02532">
    <property type="entry name" value="IV_pilin_GFxxxE"/>
    <property type="match status" value="1"/>
</dbReference>
<dbReference type="InterPro" id="IPR012902">
    <property type="entry name" value="N_methyl_site"/>
</dbReference>
<comment type="caution">
    <text evidence="3">The sequence shown here is derived from an EMBL/GenBank/DDBJ whole genome shotgun (WGS) entry which is preliminary data.</text>
</comment>
<dbReference type="InterPro" id="IPR045584">
    <property type="entry name" value="Pilin-like"/>
</dbReference>
<protein>
    <submittedName>
        <fullName evidence="3">Prepilin-type N-terminal cleavage/methylation domain-containing protein</fullName>
    </submittedName>
</protein>
<reference evidence="3" key="1">
    <citation type="submission" date="2018-07" db="EMBL/GenBank/DDBJ databases">
        <authorList>
            <person name="Ashton P.M."/>
            <person name="Dallman T."/>
            <person name="Nair S."/>
            <person name="De Pinna E."/>
            <person name="Peters T."/>
            <person name="Grant K."/>
        </authorList>
    </citation>
    <scope>NUCLEOTIDE SEQUENCE</scope>
    <source>
        <strain evidence="3">357772</strain>
    </source>
</reference>
<keyword evidence="2" id="KW-0472">Membrane</keyword>
<evidence type="ECO:0000256" key="2">
    <source>
        <dbReference type="SAM" id="Phobius"/>
    </source>
</evidence>
<dbReference type="GO" id="GO:0016020">
    <property type="term" value="C:membrane"/>
    <property type="evidence" value="ECO:0007669"/>
    <property type="project" value="UniProtKB-SubCell"/>
</dbReference>
<gene>
    <name evidence="3" type="ORF">DU055_13230</name>
</gene>
<name>A0A5W8MGK4_SALET</name>
<accession>A0A5W8MGK4</accession>
<evidence type="ECO:0000256" key="1">
    <source>
        <dbReference type="ARBA" id="ARBA00004167"/>
    </source>
</evidence>
<dbReference type="AlphaFoldDB" id="A0A5W8MGK4"/>
<keyword evidence="2" id="KW-0812">Transmembrane</keyword>
<feature type="transmembrane region" description="Helical" evidence="2">
    <location>
        <begin position="35"/>
        <end position="58"/>
    </location>
</feature>
<organism evidence="3">
    <name type="scientific">Salmonella enterica subsp. enterica serovar Hofit</name>
    <dbReference type="NCBI Taxonomy" id="2564537"/>
    <lineage>
        <taxon>Bacteria</taxon>
        <taxon>Pseudomonadati</taxon>
        <taxon>Pseudomonadota</taxon>
        <taxon>Gammaproteobacteria</taxon>
        <taxon>Enterobacterales</taxon>
        <taxon>Enterobacteriaceae</taxon>
        <taxon>Salmonella</taxon>
    </lineage>
</organism>
<proteinExistence type="predicted"/>
<comment type="subcellular location">
    <subcellularLocation>
        <location evidence="1">Membrane</location>
        <topology evidence="1">Single-pass membrane protein</topology>
    </subcellularLocation>
</comment>